<keyword evidence="18" id="KW-1185">Reference proteome</keyword>
<dbReference type="Gene3D" id="3.40.1310.10">
    <property type="match status" value="1"/>
</dbReference>
<evidence type="ECO:0000313" key="17">
    <source>
        <dbReference type="EMBL" id="AAU11495.1"/>
    </source>
</evidence>
<organism evidence="17 18">
    <name type="scientific">Erethizon dorsatum papillomavirus 1</name>
    <dbReference type="NCBI Taxonomy" id="291590"/>
    <lineage>
        <taxon>Viruses</taxon>
        <taxon>Monodnaviria</taxon>
        <taxon>Shotokuvirae</taxon>
        <taxon>Cossaviricota</taxon>
        <taxon>Papovaviricetes</taxon>
        <taxon>Zurhausenvirales</taxon>
        <taxon>Papillomaviridae</taxon>
        <taxon>Firstpapillomavirinae</taxon>
        <taxon>Sigmapapillomavirus</taxon>
        <taxon>Sigmapapillomavirus 1</taxon>
    </lineage>
</organism>
<evidence type="ECO:0000256" key="14">
    <source>
        <dbReference type="ARBA" id="ARBA00093297"/>
    </source>
</evidence>
<comment type="similarity">
    <text evidence="15">Belongs to the papillomaviridae E1 protein family.</text>
</comment>
<evidence type="ECO:0000256" key="8">
    <source>
        <dbReference type="ARBA" id="ARBA00022806"/>
    </source>
</evidence>
<dbReference type="Pfam" id="PF00524">
    <property type="entry name" value="PPV_E1_N"/>
    <property type="match status" value="1"/>
</dbReference>
<comment type="subcellular location">
    <subcellularLocation>
        <location evidence="1">Host nucleus</location>
    </subcellularLocation>
</comment>
<dbReference type="KEGG" id="vg:3345696"/>
<dbReference type="Pfam" id="PF20450">
    <property type="entry name" value="PPV_E1_DBD"/>
    <property type="match status" value="1"/>
</dbReference>
<dbReference type="Proteomes" id="UP000052100">
    <property type="component" value="Segment"/>
</dbReference>
<comment type="function">
    <text evidence="15">ATP-dependent DNA helicase required for initiation of viral DNA replication. It forms a complex with the viral E2 protein. The E1-E2 complex binds to the replication origin which contains binding sites for both proteins.</text>
</comment>
<dbReference type="PIRSF" id="PIRSF003383">
    <property type="entry name" value="Rep_E1_papillomaV"/>
    <property type="match status" value="1"/>
</dbReference>
<keyword evidence="3" id="KW-0597">Phosphoprotein</keyword>
<dbReference type="InterPro" id="IPR046935">
    <property type="entry name" value="PPV_E1_DBD_sf"/>
</dbReference>
<evidence type="ECO:0000256" key="6">
    <source>
        <dbReference type="ARBA" id="ARBA00022741"/>
    </source>
</evidence>
<protein>
    <recommendedName>
        <fullName evidence="15">Replication protein E1</fullName>
        <ecNumber evidence="15">5.6.2.4</ecNumber>
    </recommendedName>
</protein>
<dbReference type="PROSITE" id="PS51206">
    <property type="entry name" value="SF3_HELICASE_1"/>
    <property type="match status" value="1"/>
</dbReference>
<proteinExistence type="inferred from homology"/>
<dbReference type="InterPro" id="IPR037102">
    <property type="entry name" value="Znf_lg_T-Ag_D1_dom_sf"/>
</dbReference>
<dbReference type="GO" id="GO:0005524">
    <property type="term" value="F:ATP binding"/>
    <property type="evidence" value="ECO:0007669"/>
    <property type="project" value="UniProtKB-KW"/>
</dbReference>
<dbReference type="RefSeq" id="YP_224223.1">
    <property type="nucleotide sequence ID" value="NC_006951.1"/>
</dbReference>
<dbReference type="GO" id="GO:0016887">
    <property type="term" value="F:ATP hydrolysis activity"/>
    <property type="evidence" value="ECO:0007669"/>
    <property type="project" value="RHEA"/>
</dbReference>
<reference evidence="17 18" key="1">
    <citation type="journal article" date="2005" name="Virology">
        <title>Isolation and cloning of a papillomavirus from a North American porcupine by using multiply primed rolling-circle amplification: the Erethizon dorsatum papillomavirus type 1.</title>
        <authorList>
            <person name="Rector A."/>
            <person name="Tachezy R."/>
            <person name="Van Doorslaer K."/>
            <person name="MacNamara T."/>
            <person name="Burk R.D."/>
            <person name="Sundberg J.P."/>
            <person name="Van Ranst M."/>
        </authorList>
    </citation>
    <scope>NUCLEOTIDE SEQUENCE [LARGE SCALE GENOMIC DNA]</scope>
</reference>
<dbReference type="InterPro" id="IPR016393">
    <property type="entry name" value="Rep_E1_papillomaV"/>
</dbReference>
<evidence type="ECO:0000256" key="4">
    <source>
        <dbReference type="ARBA" id="ARBA00022562"/>
    </source>
</evidence>
<accession>Q5IRF4</accession>
<dbReference type="InterPro" id="IPR014000">
    <property type="entry name" value="PPV_DNA_helicase_E1_N"/>
</dbReference>
<comment type="catalytic activity">
    <reaction evidence="12">
        <text>Couples ATP hydrolysis with the unwinding of duplex DNA by translocating in the 3'-5' direction.</text>
        <dbReference type="EC" id="5.6.2.4"/>
    </reaction>
</comment>
<dbReference type="Gene3D" id="3.40.50.300">
    <property type="entry name" value="P-loop containing nucleotide triphosphate hydrolases"/>
    <property type="match status" value="1"/>
</dbReference>
<keyword evidence="8 15" id="KW-0347">Helicase</keyword>
<dbReference type="GO" id="GO:0043138">
    <property type="term" value="F:3'-5' DNA helicase activity"/>
    <property type="evidence" value="ECO:0007669"/>
    <property type="project" value="UniProtKB-EC"/>
</dbReference>
<dbReference type="SUPFAM" id="SSF52540">
    <property type="entry name" value="P-loop containing nucleoside triphosphate hydrolases"/>
    <property type="match status" value="1"/>
</dbReference>
<dbReference type="GeneID" id="3345696"/>
<feature type="domain" description="SF3 helicase" evidence="16">
    <location>
        <begin position="393"/>
        <end position="557"/>
    </location>
</feature>
<keyword evidence="7 15" id="KW-0378">Hydrolase</keyword>
<keyword evidence="10 15" id="KW-0238">DNA-binding</keyword>
<dbReference type="GO" id="GO:0003677">
    <property type="term" value="F:DNA binding"/>
    <property type="evidence" value="ECO:0007669"/>
    <property type="project" value="UniProtKB-KW"/>
</dbReference>
<dbReference type="InterPro" id="IPR014015">
    <property type="entry name" value="Helicase_SF3_DNA-vir"/>
</dbReference>
<dbReference type="InterPro" id="IPR001177">
    <property type="entry name" value="PPV_DNA_helicase_E1_C"/>
</dbReference>
<dbReference type="OrthoDB" id="4795at10239"/>
<keyword evidence="2 15" id="KW-0244">Early protein</keyword>
<evidence type="ECO:0000256" key="7">
    <source>
        <dbReference type="ARBA" id="ARBA00022801"/>
    </source>
</evidence>
<evidence type="ECO:0000256" key="5">
    <source>
        <dbReference type="ARBA" id="ARBA00022705"/>
    </source>
</evidence>
<keyword evidence="4" id="KW-1048">Host nucleus</keyword>
<keyword evidence="6 15" id="KW-0547">Nucleotide-binding</keyword>
<evidence type="ECO:0000256" key="2">
    <source>
        <dbReference type="ARBA" id="ARBA00022518"/>
    </source>
</evidence>
<dbReference type="GO" id="GO:0006260">
    <property type="term" value="P:DNA replication"/>
    <property type="evidence" value="ECO:0007669"/>
    <property type="project" value="UniProtKB-KW"/>
</dbReference>
<evidence type="ECO:0000256" key="12">
    <source>
        <dbReference type="ARBA" id="ARBA00034617"/>
    </source>
</evidence>
<dbReference type="EC" id="5.6.2.4" evidence="15"/>
<comment type="function">
    <text evidence="14">ATP-dependent DNA 3'-5' helicase required for initiation of viral DNA replication. It forms a complex with the viral E2 protein. The E1-E2 complex binds to the replication origin which contains binding sites for both proteins. During the initial step, a dimer of E1 interacts with a dimer of protein E2 leading to a complex that binds the viral origin of replication with high specificity. Then, a second dimer of E1 displaces the E2 dimer in an ATP-dependent manner to form the E1 tetramer. Following this, two E1 monomers are added to each half of the site, which results in the formation of two E1 trimers on the viral ori. Subsequently, two hexamers will be created. The double hexamer acts as a bi-directional helicase machinery and unwinds the viral DNA and then recruits the host DNA polymerase to start replication.</text>
</comment>
<keyword evidence="9 15" id="KW-0067">ATP-binding</keyword>
<evidence type="ECO:0000256" key="10">
    <source>
        <dbReference type="ARBA" id="ARBA00023125"/>
    </source>
</evidence>
<dbReference type="InterPro" id="IPR046832">
    <property type="entry name" value="PPV_E1_DBD"/>
</dbReference>
<dbReference type="Pfam" id="PF00519">
    <property type="entry name" value="PPV_E1_C"/>
    <property type="match status" value="1"/>
</dbReference>
<name>Q5IRF4_9PAPI</name>
<evidence type="ECO:0000256" key="1">
    <source>
        <dbReference type="ARBA" id="ARBA00004147"/>
    </source>
</evidence>
<evidence type="ECO:0000256" key="3">
    <source>
        <dbReference type="ARBA" id="ARBA00022553"/>
    </source>
</evidence>
<evidence type="ECO:0000256" key="13">
    <source>
        <dbReference type="ARBA" id="ARBA00048988"/>
    </source>
</evidence>
<dbReference type="SUPFAM" id="SSF55464">
    <property type="entry name" value="Origin of replication-binding domain, RBD-like"/>
    <property type="match status" value="1"/>
</dbReference>
<keyword evidence="5 15" id="KW-0235">DNA replication</keyword>
<evidence type="ECO:0000259" key="16">
    <source>
        <dbReference type="PROSITE" id="PS51206"/>
    </source>
</evidence>
<dbReference type="EMBL" id="AY684126">
    <property type="protein sequence ID" value="AAU11495.1"/>
    <property type="molecule type" value="Genomic_DNA"/>
</dbReference>
<dbReference type="InterPro" id="IPR027417">
    <property type="entry name" value="P-loop_NTPase"/>
</dbReference>
<evidence type="ECO:0000313" key="18">
    <source>
        <dbReference type="Proteomes" id="UP000052100"/>
    </source>
</evidence>
<dbReference type="GO" id="GO:0042025">
    <property type="term" value="C:host cell nucleus"/>
    <property type="evidence" value="ECO:0007669"/>
    <property type="project" value="UniProtKB-SubCell"/>
</dbReference>
<dbReference type="Gene3D" id="1.10.10.510">
    <property type="entry name" value="Zinc finger, large T-antigen D1 domain"/>
    <property type="match status" value="1"/>
</dbReference>
<sequence length="604" mass="69399">MDIPGTSGTGDKDKDHEGIDCSLGCSYIVDQAECSDMEDEEDTEEGGSTEDFVDDAAVDNAAGEHLSLLQTQMRASDAQQIASLKRKYVKSPHLVQQEIIALSPKLEQCSLQRQVNKKARKQLFLDDSGISETGTDLETTQVEGCNDAHADLDRLFDERSRVLYMYRRFNDMYGVKYTDLIRAFKSDKTMSANWVVVCYVPLLEDGKAAAKHTLQQQCSWYFMEDRAGIQLFNVEFNAQKCRATVIKLFTKLFNFSSKRLMADPPKLRSAPACLFWYQKVLKKVGASYGELPDYIHTQCALGSGHVPVFELTKMVQWALDNNLTEESSIALKYAMLAEEDENAQAFLKSNNQPKLVKDCCTMVRMFQTALMRDMSISQYVDHRCNEVTEQVGEEWRSIVHFLRYQGVQFLSFMIDLKNLLHHKPKKCTIVVCGPPNTGKSYFVLSFVKFMNGCVISFVNYGSHFWLTPLRTARIGMIDDATNSFWKYCDTYMRTLLDGNDVSIDCKHRNPIQLRCPPLVITTNEDIKNDPQYKYLQTRLRFLYFNKPFPLHDRGDPVYKIESLQWASFFRKFWRHLDLTPLEEDTHGETATPLRLYTRENTDSL</sequence>
<keyword evidence="11" id="KW-0413">Isomerase</keyword>
<evidence type="ECO:0000256" key="15">
    <source>
        <dbReference type="PIRNR" id="PIRNR003383"/>
    </source>
</evidence>
<evidence type="ECO:0000256" key="9">
    <source>
        <dbReference type="ARBA" id="ARBA00022840"/>
    </source>
</evidence>
<comment type="catalytic activity">
    <reaction evidence="13 15">
        <text>ATP + H2O = ADP + phosphate + H(+)</text>
        <dbReference type="Rhea" id="RHEA:13065"/>
        <dbReference type="ChEBI" id="CHEBI:15377"/>
        <dbReference type="ChEBI" id="CHEBI:15378"/>
        <dbReference type="ChEBI" id="CHEBI:30616"/>
        <dbReference type="ChEBI" id="CHEBI:43474"/>
        <dbReference type="ChEBI" id="CHEBI:456216"/>
        <dbReference type="EC" id="5.6.2.4"/>
    </reaction>
</comment>
<gene>
    <name evidence="17" type="primary">E1</name>
</gene>
<evidence type="ECO:0000256" key="11">
    <source>
        <dbReference type="ARBA" id="ARBA00023235"/>
    </source>
</evidence>